<dbReference type="EMBL" id="AZEA01000001">
    <property type="protein sequence ID" value="KRK89964.1"/>
    <property type="molecule type" value="Genomic_DNA"/>
</dbReference>
<keyword evidence="5 6" id="KW-0472">Membrane</keyword>
<feature type="transmembrane region" description="Helical" evidence="6">
    <location>
        <begin position="417"/>
        <end position="436"/>
    </location>
</feature>
<organism evidence="7 8">
    <name type="scientific">Lentilactobacillus sunkii DSM 19904</name>
    <dbReference type="NCBI Taxonomy" id="1423808"/>
    <lineage>
        <taxon>Bacteria</taxon>
        <taxon>Bacillati</taxon>
        <taxon>Bacillota</taxon>
        <taxon>Bacilli</taxon>
        <taxon>Lactobacillales</taxon>
        <taxon>Lactobacillaceae</taxon>
        <taxon>Lentilactobacillus</taxon>
    </lineage>
</organism>
<keyword evidence="3 6" id="KW-0812">Transmembrane</keyword>
<accession>A0A0R1L2I0</accession>
<feature type="transmembrane region" description="Helical" evidence="6">
    <location>
        <begin position="442"/>
        <end position="460"/>
    </location>
</feature>
<dbReference type="InterPro" id="IPR050833">
    <property type="entry name" value="Poly_Biosynth_Transport"/>
</dbReference>
<keyword evidence="2" id="KW-1003">Cell membrane</keyword>
<keyword evidence="4 6" id="KW-1133">Transmembrane helix</keyword>
<dbReference type="Proteomes" id="UP000051581">
    <property type="component" value="Unassembled WGS sequence"/>
</dbReference>
<feature type="transmembrane region" description="Helical" evidence="6">
    <location>
        <begin position="106"/>
        <end position="126"/>
    </location>
</feature>
<feature type="transmembrane region" description="Helical" evidence="6">
    <location>
        <begin position="27"/>
        <end position="46"/>
    </location>
</feature>
<name>A0A0R1L2I0_9LACO</name>
<dbReference type="CDD" id="cd13124">
    <property type="entry name" value="MATE_SpoVB_like"/>
    <property type="match status" value="1"/>
</dbReference>
<evidence type="ECO:0000313" key="7">
    <source>
        <dbReference type="EMBL" id="KRK89964.1"/>
    </source>
</evidence>
<dbReference type="AlphaFoldDB" id="A0A0R1L2I0"/>
<feature type="transmembrane region" description="Helical" evidence="6">
    <location>
        <begin position="208"/>
        <end position="226"/>
    </location>
</feature>
<evidence type="ECO:0000256" key="2">
    <source>
        <dbReference type="ARBA" id="ARBA00022475"/>
    </source>
</evidence>
<dbReference type="InterPro" id="IPR002797">
    <property type="entry name" value="Polysacc_synth"/>
</dbReference>
<evidence type="ECO:0000313" key="8">
    <source>
        <dbReference type="Proteomes" id="UP000051581"/>
    </source>
</evidence>
<feature type="transmembrane region" description="Helical" evidence="6">
    <location>
        <begin position="138"/>
        <end position="160"/>
    </location>
</feature>
<comment type="subcellular location">
    <subcellularLocation>
        <location evidence="1">Cell membrane</location>
        <topology evidence="1">Multi-pass membrane protein</topology>
    </subcellularLocation>
</comment>
<evidence type="ECO:0000256" key="6">
    <source>
        <dbReference type="SAM" id="Phobius"/>
    </source>
</evidence>
<dbReference type="InterPro" id="IPR024923">
    <property type="entry name" value="PG_synth_SpoVB"/>
</dbReference>
<feature type="transmembrane region" description="Helical" evidence="6">
    <location>
        <begin position="481"/>
        <end position="504"/>
    </location>
</feature>
<reference evidence="7 8" key="1">
    <citation type="journal article" date="2015" name="Genome Announc.">
        <title>Expanding the biotechnology potential of lactobacilli through comparative genomics of 213 strains and associated genera.</title>
        <authorList>
            <person name="Sun Z."/>
            <person name="Harris H.M."/>
            <person name="McCann A."/>
            <person name="Guo C."/>
            <person name="Argimon S."/>
            <person name="Zhang W."/>
            <person name="Yang X."/>
            <person name="Jeffery I.B."/>
            <person name="Cooney J.C."/>
            <person name="Kagawa T.F."/>
            <person name="Liu W."/>
            <person name="Song Y."/>
            <person name="Salvetti E."/>
            <person name="Wrobel A."/>
            <person name="Rasinkangas P."/>
            <person name="Parkhill J."/>
            <person name="Rea M.C."/>
            <person name="O'Sullivan O."/>
            <person name="Ritari J."/>
            <person name="Douillard F.P."/>
            <person name="Paul Ross R."/>
            <person name="Yang R."/>
            <person name="Briner A.E."/>
            <person name="Felis G.E."/>
            <person name="de Vos W.M."/>
            <person name="Barrangou R."/>
            <person name="Klaenhammer T.R."/>
            <person name="Caufield P.W."/>
            <person name="Cui Y."/>
            <person name="Zhang H."/>
            <person name="O'Toole P.W."/>
        </authorList>
    </citation>
    <scope>NUCLEOTIDE SEQUENCE [LARGE SCALE GENOMIC DNA]</scope>
    <source>
        <strain evidence="7 8">DSM 19904</strain>
    </source>
</reference>
<gene>
    <name evidence="7" type="ORF">FD17_GL000202</name>
</gene>
<feature type="transmembrane region" description="Helical" evidence="6">
    <location>
        <begin position="347"/>
        <end position="368"/>
    </location>
</feature>
<evidence type="ECO:0000256" key="1">
    <source>
        <dbReference type="ARBA" id="ARBA00004651"/>
    </source>
</evidence>
<comment type="caution">
    <text evidence="7">The sequence shown here is derived from an EMBL/GenBank/DDBJ whole genome shotgun (WGS) entry which is preliminary data.</text>
</comment>
<sequence>MKVGTTMIDNNQNRSEKSRDQMLSGSAWMTAGSILSRFLGAVYIIPWGIWFGNYFFRANALYGLGYNIYSFFLIAAIAGIPSAIAKQVAHYNALNEYGVGVRLYKRGLVLAVATGLICALILYFGAPLIDGGNPNVIPVLHSLAWAILIIPTMSLTRGYFQGYQQMAPSAISQFVEQLARVAYMLITAFIMMQVLHGSWVHAVAQSTFAAFVGAVAGLATLGGYYLRRREDFHHLVKHSNNDIHVEARQLYQEIIAQAVPFIILGAGITIFMLIDQFTFFKIMRAATNYNYATLSDLYAMFAVNSNKLIMITISLSSALAITAVPMLSEALTNGDKTEIRKQNSNVLALFMFVMIPAALGMAAIAGPLNRVFYGTTHQALGANILTFSSIISIPMGMFVVISAVMQGLSQNRRAVKFFAMGTVVKFILQWPCTYFLGSFGPLLSTGIGLTVANWLILRYMNRHFGFEKNMLDIGFRKIAKYSLFMYAATLMTVYGLNFIVQLIGNPFGRVISLIVTLIAVGVGGMIYIYLSLKSRIADMILGPRSDKLRRLLKIE</sequence>
<dbReference type="PATRIC" id="fig|1423808.3.peg.201"/>
<protein>
    <submittedName>
        <fullName evidence="7">Polysaccharide biosynthesis protein</fullName>
    </submittedName>
</protein>
<keyword evidence="8" id="KW-1185">Reference proteome</keyword>
<evidence type="ECO:0000256" key="5">
    <source>
        <dbReference type="ARBA" id="ARBA00023136"/>
    </source>
</evidence>
<dbReference type="PIRSF" id="PIRSF038958">
    <property type="entry name" value="PG_synth_SpoVB"/>
    <property type="match status" value="1"/>
</dbReference>
<evidence type="ECO:0000256" key="4">
    <source>
        <dbReference type="ARBA" id="ARBA00022989"/>
    </source>
</evidence>
<feature type="transmembrane region" description="Helical" evidence="6">
    <location>
        <begin position="308"/>
        <end position="327"/>
    </location>
</feature>
<dbReference type="Pfam" id="PF01943">
    <property type="entry name" value="Polysacc_synt"/>
    <property type="match status" value="1"/>
</dbReference>
<dbReference type="GO" id="GO:0005886">
    <property type="term" value="C:plasma membrane"/>
    <property type="evidence" value="ECO:0007669"/>
    <property type="project" value="UniProtKB-SubCell"/>
</dbReference>
<feature type="transmembrane region" description="Helical" evidence="6">
    <location>
        <begin position="380"/>
        <end position="405"/>
    </location>
</feature>
<dbReference type="PANTHER" id="PTHR30250:SF21">
    <property type="entry name" value="LIPID II FLIPPASE MURJ"/>
    <property type="match status" value="1"/>
</dbReference>
<feature type="transmembrane region" description="Helical" evidence="6">
    <location>
        <begin position="181"/>
        <end position="202"/>
    </location>
</feature>
<feature type="transmembrane region" description="Helical" evidence="6">
    <location>
        <begin position="510"/>
        <end position="530"/>
    </location>
</feature>
<dbReference type="PANTHER" id="PTHR30250">
    <property type="entry name" value="PST FAMILY PREDICTED COLANIC ACID TRANSPORTER"/>
    <property type="match status" value="1"/>
</dbReference>
<feature type="transmembrane region" description="Helical" evidence="6">
    <location>
        <begin position="254"/>
        <end position="274"/>
    </location>
</feature>
<evidence type="ECO:0000256" key="3">
    <source>
        <dbReference type="ARBA" id="ARBA00022692"/>
    </source>
</evidence>
<feature type="transmembrane region" description="Helical" evidence="6">
    <location>
        <begin position="66"/>
        <end position="85"/>
    </location>
</feature>
<proteinExistence type="predicted"/>